<reference evidence="1 2" key="1">
    <citation type="submission" date="2017-03" db="EMBL/GenBank/DDBJ databases">
        <title>Genome sequence of Sphingomonas dokdonensis DSM 21029.</title>
        <authorList>
            <person name="Poehlein A."/>
            <person name="Wuebbeler J.H."/>
            <person name="Steinbuechel A."/>
            <person name="Daniel R."/>
        </authorList>
    </citation>
    <scope>NUCLEOTIDE SEQUENCE [LARGE SCALE GENOMIC DNA]</scope>
    <source>
        <strain evidence="1 2">DSM 21029</strain>
    </source>
</reference>
<dbReference type="GO" id="GO:0004601">
    <property type="term" value="F:peroxidase activity"/>
    <property type="evidence" value="ECO:0007669"/>
    <property type="project" value="UniProtKB-KW"/>
</dbReference>
<accession>A0A245ZMM3</accession>
<proteinExistence type="predicted"/>
<keyword evidence="1" id="KW-0560">Oxidoreductase</keyword>
<protein>
    <submittedName>
        <fullName evidence="1">Catalase-peroxidase</fullName>
        <ecNumber evidence="1">1.11.1.21</ecNumber>
    </submittedName>
</protein>
<comment type="caution">
    <text evidence="1">The sequence shown here is derived from an EMBL/GenBank/DDBJ whole genome shotgun (WGS) entry which is preliminary data.</text>
</comment>
<dbReference type="AlphaFoldDB" id="A0A245ZMM3"/>
<dbReference type="EC" id="1.11.1.21" evidence="1"/>
<sequence>MNDYKAVLAGKYPFGDDRIGGAHTGRSTLQDWYSNRLRVQLHRNGPRANPLGEDFDYKAAFETIDLQAL</sequence>
<keyword evidence="2" id="KW-1185">Reference proteome</keyword>
<keyword evidence="1" id="KW-0575">Peroxidase</keyword>
<evidence type="ECO:0000313" key="1">
    <source>
        <dbReference type="EMBL" id="OWK30991.1"/>
    </source>
</evidence>
<organism evidence="1 2">
    <name type="scientific">Sphingomonas dokdonensis</name>
    <dbReference type="NCBI Taxonomy" id="344880"/>
    <lineage>
        <taxon>Bacteria</taxon>
        <taxon>Pseudomonadati</taxon>
        <taxon>Pseudomonadota</taxon>
        <taxon>Alphaproteobacteria</taxon>
        <taxon>Sphingomonadales</taxon>
        <taxon>Sphingomonadaceae</taxon>
        <taxon>Sphingomonas</taxon>
    </lineage>
</organism>
<name>A0A245ZMM3_9SPHN</name>
<dbReference type="Gene3D" id="1.10.520.10">
    <property type="match status" value="1"/>
</dbReference>
<dbReference type="RefSeq" id="WP_245829199.1">
    <property type="nucleotide sequence ID" value="NZ_NBBI01000002.1"/>
</dbReference>
<dbReference type="EMBL" id="NBBI01000002">
    <property type="protein sequence ID" value="OWK30991.1"/>
    <property type="molecule type" value="Genomic_DNA"/>
</dbReference>
<gene>
    <name evidence="1" type="primary">katG_4</name>
    <name evidence="1" type="ORF">SPDO_09960</name>
</gene>
<dbReference type="Proteomes" id="UP000197290">
    <property type="component" value="Unassembled WGS sequence"/>
</dbReference>
<evidence type="ECO:0000313" key="2">
    <source>
        <dbReference type="Proteomes" id="UP000197290"/>
    </source>
</evidence>